<protein>
    <submittedName>
        <fullName evidence="1">Uncharacterized protein</fullName>
    </submittedName>
</protein>
<keyword evidence="2" id="KW-1185">Reference proteome</keyword>
<gene>
    <name evidence="1" type="ORF">PISL3812_09584</name>
</gene>
<name>A0A0U1MA44_TALIS</name>
<dbReference type="AlphaFoldDB" id="A0A0U1MA44"/>
<evidence type="ECO:0000313" key="1">
    <source>
        <dbReference type="EMBL" id="CRG92523.1"/>
    </source>
</evidence>
<sequence length="264" mass="29428">MTLKHPTTANPGKPLIDRIKDDVESADRECVRTYSCTRVEFQELRHWVEESPCNSVSSYYRLSHTGSVLPGCPNGPEISVENELASVPEADVDGLGPDGHSKKTPDIALYPMGRPLPTIALEVGYSETYQDLVADATLLLEGSNGSIGLVILVKLQPPPPANQYDILQGFVELHIYDQEAKRRIQYQSRMTLYPPPKDREQQRISLSWQTLLREFKDDGTIVPPTAQPPPLMLEDLRALVDNAVQVRRRRSVPTPASMTTSTIL</sequence>
<accession>A0A0U1MA44</accession>
<dbReference type="EMBL" id="CVMT01000013">
    <property type="protein sequence ID" value="CRG92523.1"/>
    <property type="molecule type" value="Genomic_DNA"/>
</dbReference>
<organism evidence="1 2">
    <name type="scientific">Talaromyces islandicus</name>
    <name type="common">Penicillium islandicum</name>
    <dbReference type="NCBI Taxonomy" id="28573"/>
    <lineage>
        <taxon>Eukaryota</taxon>
        <taxon>Fungi</taxon>
        <taxon>Dikarya</taxon>
        <taxon>Ascomycota</taxon>
        <taxon>Pezizomycotina</taxon>
        <taxon>Eurotiomycetes</taxon>
        <taxon>Eurotiomycetidae</taxon>
        <taxon>Eurotiales</taxon>
        <taxon>Trichocomaceae</taxon>
        <taxon>Talaromyces</taxon>
        <taxon>Talaromyces sect. Islandici</taxon>
    </lineage>
</organism>
<dbReference type="OrthoDB" id="76567at2759"/>
<dbReference type="Proteomes" id="UP000054383">
    <property type="component" value="Unassembled WGS sequence"/>
</dbReference>
<evidence type="ECO:0000313" key="2">
    <source>
        <dbReference type="Proteomes" id="UP000054383"/>
    </source>
</evidence>
<proteinExistence type="predicted"/>
<reference evidence="1 2" key="1">
    <citation type="submission" date="2015-04" db="EMBL/GenBank/DDBJ databases">
        <authorList>
            <person name="Syromyatnikov M.Y."/>
            <person name="Popov V.N."/>
        </authorList>
    </citation>
    <scope>NUCLEOTIDE SEQUENCE [LARGE SCALE GENOMIC DNA]</scope>
    <source>
        <strain evidence="1">WF-38-12</strain>
    </source>
</reference>